<organism evidence="1 2">
    <name type="scientific">Bauhinia variegata</name>
    <name type="common">Purple orchid tree</name>
    <name type="synonym">Phanera variegata</name>
    <dbReference type="NCBI Taxonomy" id="167791"/>
    <lineage>
        <taxon>Eukaryota</taxon>
        <taxon>Viridiplantae</taxon>
        <taxon>Streptophyta</taxon>
        <taxon>Embryophyta</taxon>
        <taxon>Tracheophyta</taxon>
        <taxon>Spermatophyta</taxon>
        <taxon>Magnoliopsida</taxon>
        <taxon>eudicotyledons</taxon>
        <taxon>Gunneridae</taxon>
        <taxon>Pentapetalae</taxon>
        <taxon>rosids</taxon>
        <taxon>fabids</taxon>
        <taxon>Fabales</taxon>
        <taxon>Fabaceae</taxon>
        <taxon>Cercidoideae</taxon>
        <taxon>Cercideae</taxon>
        <taxon>Bauhiniinae</taxon>
        <taxon>Bauhinia</taxon>
    </lineage>
</organism>
<evidence type="ECO:0000313" key="1">
    <source>
        <dbReference type="EMBL" id="KAI4357689.1"/>
    </source>
</evidence>
<proteinExistence type="predicted"/>
<gene>
    <name evidence="1" type="ORF">L6164_001623</name>
</gene>
<dbReference type="Proteomes" id="UP000828941">
    <property type="component" value="Chromosome 1"/>
</dbReference>
<comment type="caution">
    <text evidence="1">The sequence shown here is derived from an EMBL/GenBank/DDBJ whole genome shotgun (WGS) entry which is preliminary data.</text>
</comment>
<name>A0ACB9Q9C5_BAUVA</name>
<keyword evidence="2" id="KW-1185">Reference proteome</keyword>
<evidence type="ECO:0000313" key="2">
    <source>
        <dbReference type="Proteomes" id="UP000828941"/>
    </source>
</evidence>
<reference evidence="1 2" key="1">
    <citation type="journal article" date="2022" name="DNA Res.">
        <title>Chromosomal-level genome assembly of the orchid tree Bauhinia variegata (Leguminosae; Cercidoideae) supports the allotetraploid origin hypothesis of Bauhinia.</title>
        <authorList>
            <person name="Zhong Y."/>
            <person name="Chen Y."/>
            <person name="Zheng D."/>
            <person name="Pang J."/>
            <person name="Liu Y."/>
            <person name="Luo S."/>
            <person name="Meng S."/>
            <person name="Qian L."/>
            <person name="Wei D."/>
            <person name="Dai S."/>
            <person name="Zhou R."/>
        </authorList>
    </citation>
    <scope>NUCLEOTIDE SEQUENCE [LARGE SCALE GENOMIC DNA]</scope>
    <source>
        <strain evidence="1">BV-YZ2020</strain>
    </source>
</reference>
<sequence>MASTLLFPLILLLSLFSLSSPLSSSAILDAAEILSSIGFKTMALNLELASQTLNAETSSLTIFALSDTSFKHMGQLPLSLLHYHLLPHAFSLQSLNSLPFGAKIGTMLPGHSVVVTTSHFGDRIGINNITVNKPPIFYDGYLSIFRINEFFDPYFQIPRKIPKPSLGPGCMPLRKSEKIWFSESYSFQEASKVLRSKGCSIMASLLDMQFLGPKERPQLTLFAPVDEGMVNHLGNLSDYSSILRHHLVPCKILWSDLVTLDDGSEFWTYERGFTINVTKSGDILYLNGVAVIFPEMYYSDWLVVHGLPEMLPGSKGSVQAAKAEHSSQTQMGNEQAREPSNDENELSGSMTRVQDAAYNWRLVHGEKELSGSTGRFQEAETGISSQTHMGEEQTREPSFAFDQYNDKNPGAAHYHFSVFH</sequence>
<dbReference type="EMBL" id="CM039426">
    <property type="protein sequence ID" value="KAI4357689.1"/>
    <property type="molecule type" value="Genomic_DNA"/>
</dbReference>
<protein>
    <submittedName>
        <fullName evidence="1">Uncharacterized protein</fullName>
    </submittedName>
</protein>
<accession>A0ACB9Q9C5</accession>